<dbReference type="Pfam" id="PF00480">
    <property type="entry name" value="ROK"/>
    <property type="match status" value="1"/>
</dbReference>
<dbReference type="InterPro" id="IPR049874">
    <property type="entry name" value="ROK_cs"/>
</dbReference>
<dbReference type="InterPro" id="IPR036388">
    <property type="entry name" value="WH-like_DNA-bd_sf"/>
</dbReference>
<sequence>MSRRTARDLRSESRMAVLRAFFTLRTATRQELSQHTGLSVATVSTLVKEFLSAGVVQIEAMVSTGVGRPLELLRLDPGRGYLVGVDVAETYVETTVFDLSLEPRGTVSVPLDEHLNSPQYVVDGIRLAVHGVLALASIEASSVVGVGVSLPGQVQPDLGVSVFAPNWDWHDVRIKDLLTDDLGMHVHVDNPLKAITVAELWFGAGREHRDLAIVNLGTGVGSGFALNGELVRGVSNNAGEWGHTLLVFEGRLCRCGRRGCVEAYVGVGGLMATLAEIQPAHPALRITQQKPFVDAVQSGLVSGDGAMVELVDRTARYLAASLGDLVNMINPEHVVLTGWTVARLGDWLIPLVREKIQPAALASSLAVLTISASALSSSTVALGMSTLTLEHFLAAVGLPSSAGTTGSSTAAG</sequence>
<feature type="domain" description="HTH crp-type" evidence="2">
    <location>
        <begin position="1"/>
        <end position="76"/>
    </location>
</feature>
<accession>A0A853ESG6</accession>
<dbReference type="InterPro" id="IPR043129">
    <property type="entry name" value="ATPase_NBD"/>
</dbReference>
<dbReference type="AlphaFoldDB" id="A0A853ESG6"/>
<reference evidence="3 4" key="1">
    <citation type="submission" date="2020-07" db="EMBL/GenBank/DDBJ databases">
        <title>MOT database genomes.</title>
        <authorList>
            <person name="Joseph S."/>
            <person name="Aduse-Opoku J."/>
            <person name="Hashim A."/>
            <person name="Wade W."/>
            <person name="Curtis M."/>
        </authorList>
    </citation>
    <scope>NUCLEOTIDE SEQUENCE [LARGE SCALE GENOMIC DNA]</scope>
    <source>
        <strain evidence="3 4">DSM 100099</strain>
    </source>
</reference>
<protein>
    <submittedName>
        <fullName evidence="3">ROK family transcriptional regulator</fullName>
    </submittedName>
</protein>
<dbReference type="Gene3D" id="3.30.420.40">
    <property type="match status" value="2"/>
</dbReference>
<dbReference type="Gene3D" id="1.10.10.10">
    <property type="entry name" value="Winged helix-like DNA-binding domain superfamily/Winged helix DNA-binding domain"/>
    <property type="match status" value="1"/>
</dbReference>
<evidence type="ECO:0000313" key="3">
    <source>
        <dbReference type="EMBL" id="NYS92333.1"/>
    </source>
</evidence>
<dbReference type="PROSITE" id="PS51063">
    <property type="entry name" value="HTH_CRP_2"/>
    <property type="match status" value="1"/>
</dbReference>
<gene>
    <name evidence="3" type="ORF">HZZ10_02130</name>
</gene>
<dbReference type="InterPro" id="IPR036390">
    <property type="entry name" value="WH_DNA-bd_sf"/>
</dbReference>
<dbReference type="SUPFAM" id="SSF46785">
    <property type="entry name" value="Winged helix' DNA-binding domain"/>
    <property type="match status" value="1"/>
</dbReference>
<evidence type="ECO:0000256" key="1">
    <source>
        <dbReference type="ARBA" id="ARBA00006479"/>
    </source>
</evidence>
<dbReference type="SUPFAM" id="SSF53067">
    <property type="entry name" value="Actin-like ATPase domain"/>
    <property type="match status" value="1"/>
</dbReference>
<dbReference type="InterPro" id="IPR000600">
    <property type="entry name" value="ROK"/>
</dbReference>
<dbReference type="InterPro" id="IPR012318">
    <property type="entry name" value="HTH_CRP"/>
</dbReference>
<dbReference type="GO" id="GO:0006355">
    <property type="term" value="P:regulation of DNA-templated transcription"/>
    <property type="evidence" value="ECO:0007669"/>
    <property type="project" value="InterPro"/>
</dbReference>
<comment type="similarity">
    <text evidence="1">Belongs to the ROK (NagC/XylR) family.</text>
</comment>
<keyword evidence="4" id="KW-1185">Reference proteome</keyword>
<dbReference type="RefSeq" id="WP_056129036.1">
    <property type="nucleotide sequence ID" value="NZ_JACBYE010000003.1"/>
</dbReference>
<evidence type="ECO:0000259" key="2">
    <source>
        <dbReference type="PROSITE" id="PS51063"/>
    </source>
</evidence>
<dbReference type="EMBL" id="JACBYE010000003">
    <property type="protein sequence ID" value="NYS92333.1"/>
    <property type="molecule type" value="Genomic_DNA"/>
</dbReference>
<dbReference type="GO" id="GO:0003677">
    <property type="term" value="F:DNA binding"/>
    <property type="evidence" value="ECO:0007669"/>
    <property type="project" value="InterPro"/>
</dbReference>
<dbReference type="PANTHER" id="PTHR18964">
    <property type="entry name" value="ROK (REPRESSOR, ORF, KINASE) FAMILY"/>
    <property type="match status" value="1"/>
</dbReference>
<name>A0A853ESG6_9MICO</name>
<organism evidence="3 4">
    <name type="scientific">Sanguibacter inulinus</name>
    <dbReference type="NCBI Taxonomy" id="60922"/>
    <lineage>
        <taxon>Bacteria</taxon>
        <taxon>Bacillati</taxon>
        <taxon>Actinomycetota</taxon>
        <taxon>Actinomycetes</taxon>
        <taxon>Micrococcales</taxon>
        <taxon>Sanguibacteraceae</taxon>
        <taxon>Sanguibacter</taxon>
    </lineage>
</organism>
<dbReference type="PROSITE" id="PS01125">
    <property type="entry name" value="ROK"/>
    <property type="match status" value="1"/>
</dbReference>
<dbReference type="PANTHER" id="PTHR18964:SF149">
    <property type="entry name" value="BIFUNCTIONAL UDP-N-ACETYLGLUCOSAMINE 2-EPIMERASE_N-ACETYLMANNOSAMINE KINASE"/>
    <property type="match status" value="1"/>
</dbReference>
<proteinExistence type="inferred from homology"/>
<comment type="caution">
    <text evidence="3">The sequence shown here is derived from an EMBL/GenBank/DDBJ whole genome shotgun (WGS) entry which is preliminary data.</text>
</comment>
<dbReference type="Proteomes" id="UP000561011">
    <property type="component" value="Unassembled WGS sequence"/>
</dbReference>
<evidence type="ECO:0000313" key="4">
    <source>
        <dbReference type="Proteomes" id="UP000561011"/>
    </source>
</evidence>